<reference evidence="1 2" key="1">
    <citation type="journal article" date="2019" name="Int. J. Syst. Evol. Microbiol.">
        <title>The Global Catalogue of Microorganisms (GCM) 10K type strain sequencing project: providing services to taxonomists for standard genome sequencing and annotation.</title>
        <authorList>
            <consortium name="The Broad Institute Genomics Platform"/>
            <consortium name="The Broad Institute Genome Sequencing Center for Infectious Disease"/>
            <person name="Wu L."/>
            <person name="Ma J."/>
        </authorList>
    </citation>
    <scope>NUCLEOTIDE SEQUENCE [LARGE SCALE GENOMIC DNA]</scope>
    <source>
        <strain evidence="1 2">JCM 11444</strain>
    </source>
</reference>
<evidence type="ECO:0000313" key="1">
    <source>
        <dbReference type="EMBL" id="GAA0920364.1"/>
    </source>
</evidence>
<gene>
    <name evidence="1" type="ORF">GCM10009575_013130</name>
</gene>
<protein>
    <recommendedName>
        <fullName evidence="3">Winged helix DNA-binding domain-containing protein</fullName>
    </recommendedName>
</protein>
<dbReference type="EMBL" id="BAAAID010000005">
    <property type="protein sequence ID" value="GAA0920364.1"/>
    <property type="molecule type" value="Genomic_DNA"/>
</dbReference>
<proteinExistence type="predicted"/>
<dbReference type="Pfam" id="PF06224">
    <property type="entry name" value="AlkZ-like"/>
    <property type="match status" value="1"/>
</dbReference>
<dbReference type="PANTHER" id="PTHR38479:SF2">
    <property type="entry name" value="WINGED HELIX DNA-BINDING DOMAIN-CONTAINING PROTEIN"/>
    <property type="match status" value="1"/>
</dbReference>
<dbReference type="InterPro" id="IPR009351">
    <property type="entry name" value="AlkZ-like"/>
</dbReference>
<evidence type="ECO:0000313" key="2">
    <source>
        <dbReference type="Proteomes" id="UP001500418"/>
    </source>
</evidence>
<keyword evidence="2" id="KW-1185">Reference proteome</keyword>
<accession>A0ABN1P1N4</accession>
<comment type="caution">
    <text evidence="1">The sequence shown here is derived from an EMBL/GenBank/DDBJ whole genome shotgun (WGS) entry which is preliminary data.</text>
</comment>
<dbReference type="PANTHER" id="PTHR38479">
    <property type="entry name" value="LMO0824 PROTEIN"/>
    <property type="match status" value="1"/>
</dbReference>
<sequence>MQYMPAWGGEHHVRARGRAEDGQLAGRSGPAIEAEWTVVGTAQRRYAKWVRLYETDPAVVIKLLDETDGRRDPLAGSPVPARFVADFDNLVLSHADRSRILGEVDPGQVMTANGIVRGTVLVDGFVGGTWKFERRRGEAAVLVEPFGRLGIADREALEAEGSRLLAATDPQASAHAVRFTGS</sequence>
<organism evidence="1 2">
    <name type="scientific">Streptomyces rhizosphaericus</name>
    <dbReference type="NCBI Taxonomy" id="114699"/>
    <lineage>
        <taxon>Bacteria</taxon>
        <taxon>Bacillati</taxon>
        <taxon>Actinomycetota</taxon>
        <taxon>Actinomycetes</taxon>
        <taxon>Kitasatosporales</taxon>
        <taxon>Streptomycetaceae</taxon>
        <taxon>Streptomyces</taxon>
        <taxon>Streptomyces violaceusniger group</taxon>
    </lineage>
</organism>
<dbReference type="Proteomes" id="UP001500418">
    <property type="component" value="Unassembled WGS sequence"/>
</dbReference>
<evidence type="ECO:0008006" key="3">
    <source>
        <dbReference type="Google" id="ProtNLM"/>
    </source>
</evidence>
<name>A0ABN1P1N4_9ACTN</name>